<accession>A0ABV5WFV3</accession>
<dbReference type="Pfam" id="PF08838">
    <property type="entry name" value="DUF1811"/>
    <property type="match status" value="1"/>
</dbReference>
<dbReference type="RefSeq" id="WP_379949805.1">
    <property type="nucleotide sequence ID" value="NZ_JBHMAF010000073.1"/>
</dbReference>
<protein>
    <submittedName>
        <fullName evidence="1">YfhH family protein</fullName>
    </submittedName>
</protein>
<dbReference type="SUPFAM" id="SSF101697">
    <property type="entry name" value="Hypothetical protein YfhH"/>
    <property type="match status" value="1"/>
</dbReference>
<name>A0ABV5WFV3_9BACI</name>
<dbReference type="InterPro" id="IPR014938">
    <property type="entry name" value="YfhH-like"/>
</dbReference>
<organism evidence="1 2">
    <name type="scientific">Ectobacillus funiculus</name>
    <dbReference type="NCBI Taxonomy" id="137993"/>
    <lineage>
        <taxon>Bacteria</taxon>
        <taxon>Bacillati</taxon>
        <taxon>Bacillota</taxon>
        <taxon>Bacilli</taxon>
        <taxon>Bacillales</taxon>
        <taxon>Bacillaceae</taxon>
        <taxon>Ectobacillus</taxon>
    </lineage>
</organism>
<reference evidence="1 2" key="1">
    <citation type="submission" date="2024-09" db="EMBL/GenBank/DDBJ databases">
        <authorList>
            <person name="Sun Q."/>
            <person name="Mori K."/>
        </authorList>
    </citation>
    <scope>NUCLEOTIDE SEQUENCE [LARGE SCALE GENOMIC DNA]</scope>
    <source>
        <strain evidence="1 2">JCM 11201</strain>
    </source>
</reference>
<evidence type="ECO:0000313" key="1">
    <source>
        <dbReference type="EMBL" id="MFB9759492.1"/>
    </source>
</evidence>
<sequence>MDIPKRYSEMSEYELHKEIRELKEKATKAEQMGMINEYEVLTRKMAMAKAYMADINDFQVGETYELLEEPNVHFTITYFNGVFAWGYREGKQEEEAGIPISLLKKREKR</sequence>
<dbReference type="Gene3D" id="2.30.30.340">
    <property type="entry name" value="Hypothetical protein YfhH like domains"/>
    <property type="match status" value="1"/>
</dbReference>
<dbReference type="EMBL" id="JBHMAF010000073">
    <property type="protein sequence ID" value="MFB9759492.1"/>
    <property type="molecule type" value="Genomic_DNA"/>
</dbReference>
<dbReference type="Proteomes" id="UP001589609">
    <property type="component" value="Unassembled WGS sequence"/>
</dbReference>
<dbReference type="InterPro" id="IPR036289">
    <property type="entry name" value="YfhH"/>
</dbReference>
<proteinExistence type="predicted"/>
<comment type="caution">
    <text evidence="1">The sequence shown here is derived from an EMBL/GenBank/DDBJ whole genome shotgun (WGS) entry which is preliminary data.</text>
</comment>
<dbReference type="Gene3D" id="1.10.287.880">
    <property type="entry name" value="Hypothetical protein YfhH domain"/>
    <property type="match status" value="1"/>
</dbReference>
<keyword evidence="2" id="KW-1185">Reference proteome</keyword>
<gene>
    <name evidence="1" type="ORF">ACFFMS_13770</name>
</gene>
<evidence type="ECO:0000313" key="2">
    <source>
        <dbReference type="Proteomes" id="UP001589609"/>
    </source>
</evidence>